<comment type="caution">
    <text evidence="7">The sequence shown here is derived from an EMBL/GenBank/DDBJ whole genome shotgun (WGS) entry which is preliminary data.</text>
</comment>
<dbReference type="FunFam" id="3.40.50.150:FF:000009">
    <property type="entry name" value="23S rRNA (Uracil(1939)-C(5))-methyltransferase RlmD"/>
    <property type="match status" value="1"/>
</dbReference>
<dbReference type="Gene3D" id="2.40.50.1070">
    <property type="match status" value="1"/>
</dbReference>
<feature type="binding site" evidence="4">
    <location>
        <position position="392"/>
    </location>
    <ligand>
        <name>S-adenosyl-L-methionine</name>
        <dbReference type="ChEBI" id="CHEBI:59789"/>
    </ligand>
</feature>
<dbReference type="PROSITE" id="PS01231">
    <property type="entry name" value="TRMA_2"/>
    <property type="match status" value="1"/>
</dbReference>
<protein>
    <submittedName>
        <fullName evidence="7">RNA methyltransferase, TrmA family</fullName>
    </submittedName>
</protein>
<dbReference type="InterPro" id="IPR030391">
    <property type="entry name" value="MeTrfase_TrmA_CS"/>
</dbReference>
<dbReference type="PROSITE" id="PS01230">
    <property type="entry name" value="TRMA_1"/>
    <property type="match status" value="1"/>
</dbReference>
<dbReference type="InterPro" id="IPR002792">
    <property type="entry name" value="TRAM_dom"/>
</dbReference>
<evidence type="ECO:0000313" key="7">
    <source>
        <dbReference type="EMBL" id="EAT14853.1"/>
    </source>
</evidence>
<dbReference type="SUPFAM" id="SSF53335">
    <property type="entry name" value="S-adenosyl-L-methionine-dependent methyltransferases"/>
    <property type="match status" value="1"/>
</dbReference>
<dbReference type="Gene3D" id="3.40.50.150">
    <property type="entry name" value="Vaccinia Virus protein VP39"/>
    <property type="match status" value="1"/>
</dbReference>
<feature type="binding site" evidence="4">
    <location>
        <position position="294"/>
    </location>
    <ligand>
        <name>S-adenosyl-L-methionine</name>
        <dbReference type="ChEBI" id="CHEBI:59789"/>
    </ligand>
</feature>
<dbReference type="OrthoDB" id="9804590at2"/>
<dbReference type="CDD" id="cd02440">
    <property type="entry name" value="AdoMet_MTases"/>
    <property type="match status" value="1"/>
</dbReference>
<dbReference type="SUPFAM" id="SSF50249">
    <property type="entry name" value="Nucleic acid-binding proteins"/>
    <property type="match status" value="1"/>
</dbReference>
<keyword evidence="8" id="KW-1185">Reference proteome</keyword>
<dbReference type="InterPro" id="IPR029063">
    <property type="entry name" value="SAM-dependent_MTases_sf"/>
</dbReference>
<reference evidence="7" key="2">
    <citation type="submission" date="2006-05" db="EMBL/GenBank/DDBJ databases">
        <title>Sequencing of the draft genome and assembly of Desulfuromonas acetoxidans DSM 684.</title>
        <authorList>
            <consortium name="US DOE Joint Genome Institute (JGI-PGF)"/>
            <person name="Copeland A."/>
            <person name="Lucas S."/>
            <person name="Lapidus A."/>
            <person name="Barry K."/>
            <person name="Detter J.C."/>
            <person name="Glavina del Rio T."/>
            <person name="Hammon N."/>
            <person name="Israni S."/>
            <person name="Dalin E."/>
            <person name="Tice H."/>
            <person name="Bruce D."/>
            <person name="Pitluck S."/>
            <person name="Richardson P."/>
        </authorList>
    </citation>
    <scope>NUCLEOTIDE SEQUENCE [LARGE SCALE GENOMIC DNA]</scope>
    <source>
        <strain evidence="7">DSM 684</strain>
    </source>
</reference>
<feature type="domain" description="TRAM" evidence="6">
    <location>
        <begin position="12"/>
        <end position="70"/>
    </location>
</feature>
<evidence type="ECO:0000256" key="1">
    <source>
        <dbReference type="ARBA" id="ARBA00022603"/>
    </source>
</evidence>
<dbReference type="Proteomes" id="UP000005695">
    <property type="component" value="Unassembled WGS sequence"/>
</dbReference>
<dbReference type="PANTHER" id="PTHR11061">
    <property type="entry name" value="RNA M5U METHYLTRANSFERASE"/>
    <property type="match status" value="1"/>
</dbReference>
<dbReference type="PROSITE" id="PS51687">
    <property type="entry name" value="SAM_MT_RNA_M5U"/>
    <property type="match status" value="1"/>
</dbReference>
<gene>
    <name evidence="7" type="ORF">Dace_0861</name>
</gene>
<proteinExistence type="inferred from homology"/>
<reference evidence="7" key="1">
    <citation type="submission" date="2006-05" db="EMBL/GenBank/DDBJ databases">
        <title>Annotation of the draft genome assembly of Desulfuromonas acetoxidans DSM 684.</title>
        <authorList>
            <consortium name="US DOE Joint Genome Institute (JGI-ORNL)"/>
            <person name="Larimer F."/>
            <person name="Land M."/>
            <person name="Hauser L."/>
        </authorList>
    </citation>
    <scope>NUCLEOTIDE SEQUENCE [LARGE SCALE GENOMIC DNA]</scope>
    <source>
        <strain evidence="7">DSM 684</strain>
    </source>
</reference>
<comment type="similarity">
    <text evidence="4">Belongs to the class I-like SAM-binding methyltransferase superfamily. RNA M5U methyltransferase family.</text>
</comment>
<dbReference type="PANTHER" id="PTHR11061:SF30">
    <property type="entry name" value="TRNA (URACIL(54)-C(5))-METHYLTRANSFERASE"/>
    <property type="match status" value="1"/>
</dbReference>
<dbReference type="InterPro" id="IPR012340">
    <property type="entry name" value="NA-bd_OB-fold"/>
</dbReference>
<dbReference type="InterPro" id="IPR010280">
    <property type="entry name" value="U5_MeTrfase_fam"/>
</dbReference>
<feature type="binding site" evidence="4">
    <location>
        <position position="344"/>
    </location>
    <ligand>
        <name>S-adenosyl-L-methionine</name>
        <dbReference type="ChEBI" id="CHEBI:59789"/>
    </ligand>
</feature>
<accession>Q1JXD9</accession>
<name>Q1JXD9_DESA6</name>
<dbReference type="EMBL" id="AAEW02000016">
    <property type="protein sequence ID" value="EAT14853.1"/>
    <property type="molecule type" value="Genomic_DNA"/>
</dbReference>
<dbReference type="AlphaFoldDB" id="Q1JXD9"/>
<dbReference type="Pfam" id="PF05958">
    <property type="entry name" value="tRNA_U5-meth_tr"/>
    <property type="match status" value="1"/>
</dbReference>
<dbReference type="Gene3D" id="2.40.50.140">
    <property type="entry name" value="Nucleic acid-binding proteins"/>
    <property type="match status" value="1"/>
</dbReference>
<dbReference type="RefSeq" id="WP_006001933.1">
    <property type="nucleotide sequence ID" value="NZ_AAEW02000016.1"/>
</dbReference>
<feature type="binding site" evidence="4">
    <location>
        <position position="323"/>
    </location>
    <ligand>
        <name>S-adenosyl-L-methionine</name>
        <dbReference type="ChEBI" id="CHEBI:59789"/>
    </ligand>
</feature>
<keyword evidence="2 4" id="KW-0808">Transferase</keyword>
<keyword evidence="1 4" id="KW-0489">Methyltransferase</keyword>
<evidence type="ECO:0000256" key="5">
    <source>
        <dbReference type="PROSITE-ProRule" id="PRU10015"/>
    </source>
</evidence>
<evidence type="ECO:0000256" key="4">
    <source>
        <dbReference type="PROSITE-ProRule" id="PRU01024"/>
    </source>
</evidence>
<dbReference type="GO" id="GO:0070041">
    <property type="term" value="F:rRNA (uridine-C5-)-methyltransferase activity"/>
    <property type="evidence" value="ECO:0007669"/>
    <property type="project" value="TreeGrafter"/>
</dbReference>
<evidence type="ECO:0000256" key="2">
    <source>
        <dbReference type="ARBA" id="ARBA00022679"/>
    </source>
</evidence>
<evidence type="ECO:0000259" key="6">
    <source>
        <dbReference type="PROSITE" id="PS50926"/>
    </source>
</evidence>
<dbReference type="PROSITE" id="PS50926">
    <property type="entry name" value="TRAM"/>
    <property type="match status" value="1"/>
</dbReference>
<evidence type="ECO:0000313" key="8">
    <source>
        <dbReference type="Proteomes" id="UP000005695"/>
    </source>
</evidence>
<dbReference type="GO" id="GO:0070475">
    <property type="term" value="P:rRNA base methylation"/>
    <property type="evidence" value="ECO:0007669"/>
    <property type="project" value="TreeGrafter"/>
</dbReference>
<feature type="active site" description="Nucleophile" evidence="4">
    <location>
        <position position="419"/>
    </location>
</feature>
<keyword evidence="3 4" id="KW-0949">S-adenosyl-L-methionine</keyword>
<evidence type="ECO:0000256" key="3">
    <source>
        <dbReference type="ARBA" id="ARBA00022691"/>
    </source>
</evidence>
<organism evidence="7 8">
    <name type="scientific">Desulfuromonas acetoxidans (strain DSM 684 / 11070)</name>
    <dbReference type="NCBI Taxonomy" id="281689"/>
    <lineage>
        <taxon>Bacteria</taxon>
        <taxon>Pseudomonadati</taxon>
        <taxon>Thermodesulfobacteriota</taxon>
        <taxon>Desulfuromonadia</taxon>
        <taxon>Desulfuromonadales</taxon>
        <taxon>Desulfuromonadaceae</taxon>
        <taxon>Desulfuromonas</taxon>
    </lineage>
</organism>
<sequence>MKKNTRGPAKRPALRQEPITVTIDHLNVDGIGVGRHENKEILIAGTLPGEDVLAAIDHEGQRRIIGKLIKVLRRSRQRVTPGCKLAKNCSGCPLIHLGYRHQLDFKRGMIEDALSHYPTLGHVTVHAVWSSEETFGYRTIAKLAIAKVHGKARVGLYKRGSHQVLDIGNCPQQHPLINQIAQALREEIEKQDIYVYNPVSRRGLLRYVAIRVSPQANKALVTLVTTERNYREMTHLAKWLKKKVPQIIGVHQNINASTGNVIFGSTTVKVIGAGDLIDQVGDIRLRLSPTSFFQVNNRQAARIYAQVQSWADLGPKDTAVDLYCGVGGIAMHLATSGAKVTGIEINEDAIFNAKAAAELNELGNCRFIVGDAGEILHDMQRELSPLKVAVVNPPRGGCSEEIIATLGQLRPQTLIYVSCNPYSLGRDLHLLTQQGFTVEELQPVDMFPQTAHVESVVRLRMDNSEKV</sequence>
<dbReference type="NCBIfam" id="TIGR00479">
    <property type="entry name" value="rumA"/>
    <property type="match status" value="1"/>
</dbReference>
<feature type="active site" evidence="5">
    <location>
        <position position="419"/>
    </location>
</feature>
<dbReference type="InterPro" id="IPR030390">
    <property type="entry name" value="MeTrfase_TrmA_AS"/>
</dbReference>